<dbReference type="PANTHER" id="PTHR42786:SF2">
    <property type="entry name" value="TRNA (CYTIDINE_URIDINE-2'-O-)-METHYLTRANSFERASE TRMJ"/>
    <property type="match status" value="1"/>
</dbReference>
<dbReference type="CDD" id="cd18093">
    <property type="entry name" value="SpoU-like_TrmJ"/>
    <property type="match status" value="1"/>
</dbReference>
<dbReference type="InterPro" id="IPR004384">
    <property type="entry name" value="RNA_MeTrfase_TrmJ/LasT"/>
</dbReference>
<dbReference type="GO" id="GO:0008173">
    <property type="term" value="F:RNA methyltransferase activity"/>
    <property type="evidence" value="ECO:0007669"/>
    <property type="project" value="InterPro"/>
</dbReference>
<dbReference type="EMBL" id="LT607756">
    <property type="protein sequence ID" value="SCG86110.1"/>
    <property type="molecule type" value="Genomic_DNA"/>
</dbReference>
<protein>
    <submittedName>
        <fullName evidence="6">Putative tRNA/rRNA methyltransferase MJ1476</fullName>
        <ecNumber evidence="6">2.1.1.-</ecNumber>
    </submittedName>
</protein>
<dbReference type="InterPro" id="IPR029026">
    <property type="entry name" value="tRNA_m1G_MTases_N"/>
</dbReference>
<dbReference type="Proteomes" id="UP000094707">
    <property type="component" value="Chromosome I"/>
</dbReference>
<keyword evidence="3 6" id="KW-0808">Transferase</keyword>
<name>A0A1D3L3R2_9EURY</name>
<dbReference type="GeneID" id="30412395"/>
<evidence type="ECO:0000313" key="7">
    <source>
        <dbReference type="Proteomes" id="UP000094707"/>
    </source>
</evidence>
<dbReference type="EC" id="2.1.1.-" evidence="6"/>
<dbReference type="RefSeq" id="WP_071907202.1">
    <property type="nucleotide sequence ID" value="NZ_LT607756.1"/>
</dbReference>
<evidence type="ECO:0000256" key="2">
    <source>
        <dbReference type="ARBA" id="ARBA00022603"/>
    </source>
</evidence>
<dbReference type="SUPFAM" id="SSF75217">
    <property type="entry name" value="alpha/beta knot"/>
    <property type="match status" value="1"/>
</dbReference>
<dbReference type="Gene3D" id="3.40.1280.10">
    <property type="match status" value="1"/>
</dbReference>
<accession>A0A1D3L3R2</accession>
<dbReference type="NCBIfam" id="TIGR00050">
    <property type="entry name" value="rRNA_methyl_1"/>
    <property type="match status" value="1"/>
</dbReference>
<dbReference type="PATRIC" id="fig|129848.4.peg.1588"/>
<sequence>MIYVVFVEPETPGNIGFLARTMKNFGLSDMVLINPCQLENESYYQAMHAREVVRNAKVYNSIPEFLEAEKIDFTVGTTGEAGGSYNLPRIAVTPDKFAENLNLTGKMALLFGREGNGLSNDEIELCDVIVTIPTHEDYPIMNITHAAAIVLYEIFKKKKSYPREELEEASKVEKDGLIGTMDDIVEKLGYPEHKSKNASLVFRRIIGRAFISGREAHTLKGTLRRINERLLEK</sequence>
<keyword evidence="2 6" id="KW-0489">Methyltransferase</keyword>
<evidence type="ECO:0000313" key="6">
    <source>
        <dbReference type="EMBL" id="SCG86110.1"/>
    </source>
</evidence>
<dbReference type="STRING" id="118062.MCBB_1555"/>
<proteinExistence type="inferred from homology"/>
<dbReference type="GO" id="GO:0002128">
    <property type="term" value="P:tRNA nucleoside ribose methylation"/>
    <property type="evidence" value="ECO:0007669"/>
    <property type="project" value="TreeGrafter"/>
</dbReference>
<evidence type="ECO:0000259" key="5">
    <source>
        <dbReference type="Pfam" id="PF00588"/>
    </source>
</evidence>
<feature type="domain" description="tRNA/rRNA methyltransferase SpoU type" evidence="5">
    <location>
        <begin position="2"/>
        <end position="152"/>
    </location>
</feature>
<dbReference type="PIRSF" id="PIRSF004808">
    <property type="entry name" value="LasT"/>
    <property type="match status" value="1"/>
</dbReference>
<keyword evidence="7" id="KW-1185">Reference proteome</keyword>
<dbReference type="OrthoDB" id="372184at2157"/>
<organism evidence="6 7">
    <name type="scientific">Methanobacterium congolense</name>
    <dbReference type="NCBI Taxonomy" id="118062"/>
    <lineage>
        <taxon>Archaea</taxon>
        <taxon>Methanobacteriati</taxon>
        <taxon>Methanobacteriota</taxon>
        <taxon>Methanomada group</taxon>
        <taxon>Methanobacteria</taxon>
        <taxon>Methanobacteriales</taxon>
        <taxon>Methanobacteriaceae</taxon>
        <taxon>Methanobacterium</taxon>
    </lineage>
</organism>
<evidence type="ECO:0000256" key="3">
    <source>
        <dbReference type="ARBA" id="ARBA00022679"/>
    </source>
</evidence>
<evidence type="ECO:0000256" key="4">
    <source>
        <dbReference type="ARBA" id="ARBA00022691"/>
    </source>
</evidence>
<dbReference type="GO" id="GO:0003723">
    <property type="term" value="F:RNA binding"/>
    <property type="evidence" value="ECO:0007669"/>
    <property type="project" value="InterPro"/>
</dbReference>
<gene>
    <name evidence="6" type="ORF">MCBB_1555</name>
</gene>
<keyword evidence="4" id="KW-0949">S-adenosyl-L-methionine</keyword>
<dbReference type="AlphaFoldDB" id="A0A1D3L3R2"/>
<dbReference type="PANTHER" id="PTHR42786">
    <property type="entry name" value="TRNA/RRNA METHYLTRANSFERASE"/>
    <property type="match status" value="1"/>
</dbReference>
<comment type="similarity">
    <text evidence="1">Belongs to the class IV-like SAM-binding methyltransferase superfamily. RNA methyltransferase TrmH family.</text>
</comment>
<evidence type="ECO:0000256" key="1">
    <source>
        <dbReference type="ARBA" id="ARBA00007228"/>
    </source>
</evidence>
<dbReference type="KEGG" id="mcub:MCBB_1555"/>
<reference evidence="6 7" key="1">
    <citation type="submission" date="2016-08" db="EMBL/GenBank/DDBJ databases">
        <authorList>
            <person name="Seilhamer J.J."/>
        </authorList>
    </citation>
    <scope>NUCLEOTIDE SEQUENCE [LARGE SCALE GENOMIC DNA]</scope>
    <source>
        <strain evidence="6">Buetzberg</strain>
    </source>
</reference>
<dbReference type="InterPro" id="IPR001537">
    <property type="entry name" value="SpoU_MeTrfase"/>
</dbReference>
<dbReference type="Pfam" id="PF00588">
    <property type="entry name" value="SpoU_methylase"/>
    <property type="match status" value="1"/>
</dbReference>
<dbReference type="GO" id="GO:0005829">
    <property type="term" value="C:cytosol"/>
    <property type="evidence" value="ECO:0007669"/>
    <property type="project" value="TreeGrafter"/>
</dbReference>
<dbReference type="InterPro" id="IPR029028">
    <property type="entry name" value="Alpha/beta_knot_MTases"/>
</dbReference>